<evidence type="ECO:0000313" key="5">
    <source>
        <dbReference type="EMBL" id="EFY07667.1"/>
    </source>
</evidence>
<dbReference type="PANTHER" id="PTHR11049:SF5">
    <property type="entry name" value="ACYL-COA THIOESTER HYDROLASE YCIA"/>
    <property type="match status" value="1"/>
</dbReference>
<feature type="domain" description="HotDog ACOT-type" evidence="4">
    <location>
        <begin position="11"/>
        <end position="126"/>
    </location>
</feature>
<dbReference type="InterPro" id="IPR006683">
    <property type="entry name" value="Thioestr_dom"/>
</dbReference>
<dbReference type="InterPro" id="IPR029069">
    <property type="entry name" value="HotDog_dom_sf"/>
</dbReference>
<dbReference type="AlphaFoldDB" id="E8LIH9"/>
<evidence type="ECO:0000259" key="4">
    <source>
        <dbReference type="PROSITE" id="PS51770"/>
    </source>
</evidence>
<dbReference type="RefSeq" id="WP_009142717.1">
    <property type="nucleotide sequence ID" value="NZ_GL830961.1"/>
</dbReference>
<dbReference type="Gene3D" id="3.10.129.10">
    <property type="entry name" value="Hotdog Thioesterase"/>
    <property type="match status" value="1"/>
</dbReference>
<dbReference type="NCBIfam" id="NF007970">
    <property type="entry name" value="PRK10694.1"/>
    <property type="match status" value="1"/>
</dbReference>
<organism evidence="5 6">
    <name type="scientific">Succinatimonas hippei (strain DSM 22608 / JCM 16073 / KCTC 15190 / YIT 12066)</name>
    <dbReference type="NCBI Taxonomy" id="762983"/>
    <lineage>
        <taxon>Bacteria</taxon>
        <taxon>Pseudomonadati</taxon>
        <taxon>Pseudomonadota</taxon>
        <taxon>Gammaproteobacteria</taxon>
        <taxon>Aeromonadales</taxon>
        <taxon>Succinivibrionaceae</taxon>
        <taxon>Succinatimonas</taxon>
    </lineage>
</organism>
<evidence type="ECO:0000256" key="2">
    <source>
        <dbReference type="ARBA" id="ARBA00022801"/>
    </source>
</evidence>
<dbReference type="EMBL" id="AEVO01000023">
    <property type="protein sequence ID" value="EFY07667.1"/>
    <property type="molecule type" value="Genomic_DNA"/>
</dbReference>
<dbReference type="SUPFAM" id="SSF54637">
    <property type="entry name" value="Thioesterase/thiol ester dehydrase-isomerase"/>
    <property type="match status" value="1"/>
</dbReference>
<dbReference type="PROSITE" id="PS51770">
    <property type="entry name" value="HOTDOG_ACOT"/>
    <property type="match status" value="1"/>
</dbReference>
<dbReference type="Proteomes" id="UP000018458">
    <property type="component" value="Unassembled WGS sequence"/>
</dbReference>
<comment type="caution">
    <text evidence="5">The sequence shown here is derived from an EMBL/GenBank/DDBJ whole genome shotgun (WGS) entry which is preliminary data.</text>
</comment>
<evidence type="ECO:0000256" key="1">
    <source>
        <dbReference type="ARBA" id="ARBA00010458"/>
    </source>
</evidence>
<name>E8LIH9_SUCHY</name>
<dbReference type="Pfam" id="PF03061">
    <property type="entry name" value="4HBT"/>
    <property type="match status" value="1"/>
</dbReference>
<dbReference type="InterPro" id="IPR033120">
    <property type="entry name" value="HOTDOG_ACOT"/>
</dbReference>
<protein>
    <submittedName>
        <fullName evidence="5">Thioesterase family protein</fullName>
    </submittedName>
</protein>
<dbReference type="eggNOG" id="COG1607">
    <property type="taxonomic scope" value="Bacteria"/>
</dbReference>
<sequence>MAQTQEHAHPPIGNLLLRTLAMPGDANPAGDIFGGWIMSQMDISGAILARDIAGGRVVTVAVDAMSFLKPVSVGDVVCCYGRCIHIGHTSLKIKLEIWVKKFHEAGNDSRNMVTEASFTYVAVDDNGKPRPLPENAAEIAKYGIDAACVGLKEDGSIK</sequence>
<evidence type="ECO:0000256" key="3">
    <source>
        <dbReference type="PROSITE-ProRule" id="PRU01106"/>
    </source>
</evidence>
<keyword evidence="6" id="KW-1185">Reference proteome</keyword>
<proteinExistence type="inferred from homology"/>
<comment type="similarity">
    <text evidence="1">Belongs to the acyl coenzyme A hydrolase family.</text>
</comment>
<dbReference type="CDD" id="cd03442">
    <property type="entry name" value="BFIT_BACH"/>
    <property type="match status" value="1"/>
</dbReference>
<dbReference type="InterPro" id="IPR040170">
    <property type="entry name" value="Cytosol_ACT"/>
</dbReference>
<dbReference type="OrthoDB" id="9801856at2"/>
<dbReference type="GO" id="GO:0006637">
    <property type="term" value="P:acyl-CoA metabolic process"/>
    <property type="evidence" value="ECO:0007669"/>
    <property type="project" value="TreeGrafter"/>
</dbReference>
<reference evidence="5 6" key="1">
    <citation type="submission" date="2011-01" db="EMBL/GenBank/DDBJ databases">
        <authorList>
            <person name="Weinstock G."/>
            <person name="Sodergren E."/>
            <person name="Clifton S."/>
            <person name="Fulton L."/>
            <person name="Fulton B."/>
            <person name="Courtney L."/>
            <person name="Fronick C."/>
            <person name="Harrison M."/>
            <person name="Strong C."/>
            <person name="Farmer C."/>
            <person name="Delahaunty K."/>
            <person name="Markovic C."/>
            <person name="Hall O."/>
            <person name="Minx P."/>
            <person name="Tomlinson C."/>
            <person name="Mitreva M."/>
            <person name="Hou S."/>
            <person name="Chen J."/>
            <person name="Wollam A."/>
            <person name="Pepin K.H."/>
            <person name="Johnson M."/>
            <person name="Bhonagiri V."/>
            <person name="Zhang X."/>
            <person name="Suruliraj S."/>
            <person name="Warren W."/>
            <person name="Chinwalla A."/>
            <person name="Mardis E.R."/>
            <person name="Wilson R.K."/>
        </authorList>
    </citation>
    <scope>NUCLEOTIDE SEQUENCE [LARGE SCALE GENOMIC DNA]</scope>
    <source>
        <strain evidence="6">DSM 22608 / JCM 16073 / KCTC 15190 / YIT 12066</strain>
    </source>
</reference>
<accession>E8LIH9</accession>
<gene>
    <name evidence="5" type="ORF">HMPREF9444_00497</name>
</gene>
<dbReference type="FunFam" id="3.10.129.10:FF:000008">
    <property type="entry name" value="Acyl-CoA thioester hydrolase"/>
    <property type="match status" value="1"/>
</dbReference>
<dbReference type="PANTHER" id="PTHR11049">
    <property type="entry name" value="ACYL COENZYME A THIOESTER HYDROLASE"/>
    <property type="match status" value="1"/>
</dbReference>
<dbReference type="HOGENOM" id="CLU_050164_2_0_6"/>
<dbReference type="GO" id="GO:0009062">
    <property type="term" value="P:fatty acid catabolic process"/>
    <property type="evidence" value="ECO:0007669"/>
    <property type="project" value="TreeGrafter"/>
</dbReference>
<dbReference type="GO" id="GO:0005829">
    <property type="term" value="C:cytosol"/>
    <property type="evidence" value="ECO:0007669"/>
    <property type="project" value="TreeGrafter"/>
</dbReference>
<dbReference type="STRING" id="762983.HMPREF9444_00497"/>
<dbReference type="GO" id="GO:0052816">
    <property type="term" value="F:long-chain fatty acyl-CoA hydrolase activity"/>
    <property type="evidence" value="ECO:0007669"/>
    <property type="project" value="TreeGrafter"/>
</dbReference>
<keyword evidence="2 3" id="KW-0378">Hydrolase</keyword>
<evidence type="ECO:0000313" key="6">
    <source>
        <dbReference type="Proteomes" id="UP000018458"/>
    </source>
</evidence>